<dbReference type="PANTHER" id="PTHR36073">
    <property type="match status" value="1"/>
</dbReference>
<accession>A0A6A5MWA5</accession>
<sequence length="362" mass="41627">MSLMYELLANIILFTTMPFSLLRLACLFGIRTVIIVVYTWAELIRSIISLNLNIIFGTITWTLGLISLPARFVNAFLRERQLEEKLHQMQNRLESLIWDQKKLQERFQMAIKERKMMEMLLAELEEEHDMAIAEIEKLEKKLREQISENLRLKEIQGRAYWSSKDQNSTDNSQNIDDSSYNHSVLQYKSNYHGSGISLQDLLIHKDAWEDDNKTRTELLKLLKTEPKSGCVPPTKPELVSKDVVEMSEVLDQRRDIALSQSLFSAIMSLIVGVTIWEAEDPCMPLVVALFAVVGMSLKSVVQFFFTIKNKPASDAVALLSFNCFILGTLTYPSFPRVARILAPLLLRHMDRTMTRFGFFPLA</sequence>
<dbReference type="AlphaFoldDB" id="A0A6A5MWA5"/>
<gene>
    <name evidence="1" type="ORF">Lalb_Chr16g0380481</name>
</gene>
<reference evidence="2" key="1">
    <citation type="journal article" date="2020" name="Nat. Commun.">
        <title>Genome sequence of the cluster root forming white lupin.</title>
        <authorList>
            <person name="Hufnagel B."/>
            <person name="Marques A."/>
            <person name="Soriano A."/>
            <person name="Marques L."/>
            <person name="Divol F."/>
            <person name="Doumas P."/>
            <person name="Sallet E."/>
            <person name="Mancinotti D."/>
            <person name="Carrere S."/>
            <person name="Marande W."/>
            <person name="Arribat S."/>
            <person name="Keller J."/>
            <person name="Huneau C."/>
            <person name="Blein T."/>
            <person name="Aime D."/>
            <person name="Laguerre M."/>
            <person name="Taylor J."/>
            <person name="Schubert V."/>
            <person name="Nelson M."/>
            <person name="Geu-Flores F."/>
            <person name="Crespi M."/>
            <person name="Gallardo-Guerrero K."/>
            <person name="Delaux P.-M."/>
            <person name="Salse J."/>
            <person name="Berges H."/>
            <person name="Guyot R."/>
            <person name="Gouzy J."/>
            <person name="Peret B."/>
        </authorList>
    </citation>
    <scope>NUCLEOTIDE SEQUENCE [LARGE SCALE GENOMIC DNA]</scope>
    <source>
        <strain evidence="2">cv. Amiga</strain>
    </source>
</reference>
<dbReference type="Proteomes" id="UP000447434">
    <property type="component" value="Chromosome 16"/>
</dbReference>
<evidence type="ECO:0000313" key="2">
    <source>
        <dbReference type="Proteomes" id="UP000447434"/>
    </source>
</evidence>
<protein>
    <submittedName>
        <fullName evidence="1">Uncharacterized protein</fullName>
    </submittedName>
</protein>
<keyword evidence="2" id="KW-1185">Reference proteome</keyword>
<organism evidence="1 2">
    <name type="scientific">Lupinus albus</name>
    <name type="common">White lupine</name>
    <name type="synonym">Lupinus termis</name>
    <dbReference type="NCBI Taxonomy" id="3870"/>
    <lineage>
        <taxon>Eukaryota</taxon>
        <taxon>Viridiplantae</taxon>
        <taxon>Streptophyta</taxon>
        <taxon>Embryophyta</taxon>
        <taxon>Tracheophyta</taxon>
        <taxon>Spermatophyta</taxon>
        <taxon>Magnoliopsida</taxon>
        <taxon>eudicotyledons</taxon>
        <taxon>Gunneridae</taxon>
        <taxon>Pentapetalae</taxon>
        <taxon>rosids</taxon>
        <taxon>fabids</taxon>
        <taxon>Fabales</taxon>
        <taxon>Fabaceae</taxon>
        <taxon>Papilionoideae</taxon>
        <taxon>50 kb inversion clade</taxon>
        <taxon>genistoids sensu lato</taxon>
        <taxon>core genistoids</taxon>
        <taxon>Genisteae</taxon>
        <taxon>Lupinus</taxon>
    </lineage>
</organism>
<name>A0A6A5MWA5_LUPAL</name>
<dbReference type="OrthoDB" id="1937632at2759"/>
<dbReference type="EMBL" id="WOCE01000016">
    <property type="protein sequence ID" value="KAE9596857.1"/>
    <property type="molecule type" value="Genomic_DNA"/>
</dbReference>
<proteinExistence type="predicted"/>
<evidence type="ECO:0000313" key="1">
    <source>
        <dbReference type="EMBL" id="KAE9596857.1"/>
    </source>
</evidence>
<comment type="caution">
    <text evidence="1">The sequence shown here is derived from an EMBL/GenBank/DDBJ whole genome shotgun (WGS) entry which is preliminary data.</text>
</comment>
<dbReference type="PANTHER" id="PTHR36073:SF1">
    <property type="entry name" value="OS01G0962100 PROTEIN"/>
    <property type="match status" value="1"/>
</dbReference>